<protein>
    <submittedName>
        <fullName evidence="1">Uncharacterized protein</fullName>
    </submittedName>
</protein>
<dbReference type="RefSeq" id="WP_265789276.1">
    <property type="nucleotide sequence ID" value="NZ_BAABRS010000002.1"/>
</dbReference>
<evidence type="ECO:0000313" key="1">
    <source>
        <dbReference type="EMBL" id="MCW9712930.1"/>
    </source>
</evidence>
<evidence type="ECO:0000313" key="2">
    <source>
        <dbReference type="Proteomes" id="UP001207337"/>
    </source>
</evidence>
<dbReference type="EMBL" id="JAJNDC010000002">
    <property type="protein sequence ID" value="MCW9712930.1"/>
    <property type="molecule type" value="Genomic_DNA"/>
</dbReference>
<reference evidence="1 2" key="1">
    <citation type="submission" date="2021-11" db="EMBL/GenBank/DDBJ databases">
        <title>Aliifidinibius sp. nov., a new bacterium isolated from saline soil.</title>
        <authorList>
            <person name="Galisteo C."/>
            <person name="De La Haba R."/>
            <person name="Sanchez-Porro C."/>
            <person name="Ventosa A."/>
        </authorList>
    </citation>
    <scope>NUCLEOTIDE SEQUENCE [LARGE SCALE GENOMIC DNA]</scope>
    <source>
        <strain evidence="1 2">KACC 190600</strain>
    </source>
</reference>
<proteinExistence type="predicted"/>
<comment type="caution">
    <text evidence="1">The sequence shown here is derived from an EMBL/GenBank/DDBJ whole genome shotgun (WGS) entry which is preliminary data.</text>
</comment>
<keyword evidence="2" id="KW-1185">Reference proteome</keyword>
<gene>
    <name evidence="1" type="ORF">LQ318_08435</name>
</gene>
<dbReference type="Proteomes" id="UP001207337">
    <property type="component" value="Unassembled WGS sequence"/>
</dbReference>
<accession>A0ABT3PYI8</accession>
<organism evidence="1 2">
    <name type="scientific">Fodinibius salicampi</name>
    <dbReference type="NCBI Taxonomy" id="1920655"/>
    <lineage>
        <taxon>Bacteria</taxon>
        <taxon>Pseudomonadati</taxon>
        <taxon>Balneolota</taxon>
        <taxon>Balneolia</taxon>
        <taxon>Balneolales</taxon>
        <taxon>Balneolaceae</taxon>
        <taxon>Fodinibius</taxon>
    </lineage>
</organism>
<name>A0ABT3PYI8_9BACT</name>
<sequence length="142" mass="16398">MRVDFLILCRSSSIDASTGSLSLFDIVEEITAEKEESENEDSFTPPEINFSIQAIANFTREESDGKGVLDKEFVLQLENPQGDAKIIREDLPVRFEENHKRFRLRVTINITIQEEGQYFVRLLDENKKQVAMNDIIFNIKEV</sequence>